<sequence>MIRNPFKKAFSSRKTKQEDVQFEAEVQKLHHMQSASKRLYKGMTKCLESESAQARANAKIFSDLHSSPSSKTEPLKSIVDSAGSCFDELQSHSKEHKSRQEIVFSDPIKRFHNVYKHIDVHIKQRDARLQELERQQGKLEKRQASQSAKLELTQRKLSSAKSEFEKINSQLMTELPQLHEKRVDVFDPCLKAMMSSELLYHQNCANTLRDCLESIKSQLATPEKAEDGKGDKNDNCPTLDDIFSQIKSLSIVGET</sequence>
<evidence type="ECO:0000256" key="1">
    <source>
        <dbReference type="ARBA" id="ARBA00004245"/>
    </source>
</evidence>
<keyword evidence="3" id="KW-0206">Cytoskeleton</keyword>
<protein>
    <recommendedName>
        <fullName evidence="5">BAR domain-containing protein</fullName>
    </recommendedName>
</protein>
<dbReference type="GO" id="GO:0006897">
    <property type="term" value="P:endocytosis"/>
    <property type="evidence" value="ECO:0007669"/>
    <property type="project" value="InterPro"/>
</dbReference>
<dbReference type="Proteomes" id="UP000007879">
    <property type="component" value="Unassembled WGS sequence"/>
</dbReference>
<dbReference type="STRING" id="400682.A0A1X7VK00"/>
<dbReference type="OrthoDB" id="446293at2759"/>
<evidence type="ECO:0000259" key="5">
    <source>
        <dbReference type="PROSITE" id="PS51021"/>
    </source>
</evidence>
<evidence type="ECO:0000313" key="7">
    <source>
        <dbReference type="Proteomes" id="UP000007879"/>
    </source>
</evidence>
<dbReference type="GO" id="GO:0051666">
    <property type="term" value="P:actin cortical patch localization"/>
    <property type="evidence" value="ECO:0007669"/>
    <property type="project" value="InterPro"/>
</dbReference>
<comment type="subcellular location">
    <subcellularLocation>
        <location evidence="1">Cytoplasm</location>
        <location evidence="1">Cytoskeleton</location>
    </subcellularLocation>
</comment>
<reference evidence="7" key="1">
    <citation type="journal article" date="2010" name="Nature">
        <title>The Amphimedon queenslandica genome and the evolution of animal complexity.</title>
        <authorList>
            <person name="Srivastava M."/>
            <person name="Simakov O."/>
            <person name="Chapman J."/>
            <person name="Fahey B."/>
            <person name="Gauthier M.E."/>
            <person name="Mitros T."/>
            <person name="Richards G.S."/>
            <person name="Conaco C."/>
            <person name="Dacre M."/>
            <person name="Hellsten U."/>
            <person name="Larroux C."/>
            <person name="Putnam N.H."/>
            <person name="Stanke M."/>
            <person name="Adamska M."/>
            <person name="Darling A."/>
            <person name="Degnan S.M."/>
            <person name="Oakley T.H."/>
            <person name="Plachetzki D.C."/>
            <person name="Zhai Y."/>
            <person name="Adamski M."/>
            <person name="Calcino A."/>
            <person name="Cummins S.F."/>
            <person name="Goodstein D.M."/>
            <person name="Harris C."/>
            <person name="Jackson D.J."/>
            <person name="Leys S.P."/>
            <person name="Shu S."/>
            <person name="Woodcroft B.J."/>
            <person name="Vervoort M."/>
            <person name="Kosik K.S."/>
            <person name="Manning G."/>
            <person name="Degnan B.M."/>
            <person name="Rokhsar D.S."/>
        </authorList>
    </citation>
    <scope>NUCLEOTIDE SEQUENCE [LARGE SCALE GENOMIC DNA]</scope>
</reference>
<proteinExistence type="predicted"/>
<dbReference type="InParanoid" id="A0A1X7VK00"/>
<dbReference type="KEGG" id="aqu:105316619"/>
<keyword evidence="2" id="KW-0963">Cytoplasm</keyword>
<dbReference type="SUPFAM" id="SSF103657">
    <property type="entry name" value="BAR/IMD domain-like"/>
    <property type="match status" value="1"/>
</dbReference>
<dbReference type="PROSITE" id="PS51021">
    <property type="entry name" value="BAR"/>
    <property type="match status" value="1"/>
</dbReference>
<evidence type="ECO:0000256" key="3">
    <source>
        <dbReference type="ARBA" id="ARBA00023212"/>
    </source>
</evidence>
<dbReference type="GO" id="GO:0015629">
    <property type="term" value="C:actin cytoskeleton"/>
    <property type="evidence" value="ECO:0007669"/>
    <property type="project" value="TreeGrafter"/>
</dbReference>
<accession>A0A1X7VK00</accession>
<dbReference type="Pfam" id="PF03114">
    <property type="entry name" value="BAR"/>
    <property type="match status" value="1"/>
</dbReference>
<keyword evidence="4" id="KW-0175">Coiled coil</keyword>
<feature type="coiled-coil region" evidence="4">
    <location>
        <begin position="122"/>
        <end position="170"/>
    </location>
</feature>
<dbReference type="EnsemblMetazoa" id="XM_020008828.1">
    <property type="protein sequence ID" value="XP_019864387.1"/>
    <property type="gene ID" value="LOC105316619"/>
</dbReference>
<dbReference type="Gene3D" id="1.20.1270.60">
    <property type="entry name" value="Arfaptin homology (AH) domain/BAR domain"/>
    <property type="match status" value="1"/>
</dbReference>
<dbReference type="InterPro" id="IPR027267">
    <property type="entry name" value="AH/BAR_dom_sf"/>
</dbReference>
<dbReference type="GO" id="GO:0097320">
    <property type="term" value="P:plasma membrane tubulation"/>
    <property type="evidence" value="ECO:0007669"/>
    <property type="project" value="TreeGrafter"/>
</dbReference>
<dbReference type="SMART" id="SM00721">
    <property type="entry name" value="BAR"/>
    <property type="match status" value="1"/>
</dbReference>
<dbReference type="AlphaFoldDB" id="A0A1X7VK00"/>
<evidence type="ECO:0000313" key="6">
    <source>
        <dbReference type="EnsemblMetazoa" id="Aqu2.1.40686_001"/>
    </source>
</evidence>
<dbReference type="InterPro" id="IPR046982">
    <property type="entry name" value="BIN3/RVS161-like"/>
</dbReference>
<evidence type="ECO:0000256" key="4">
    <source>
        <dbReference type="SAM" id="Coils"/>
    </source>
</evidence>
<dbReference type="GO" id="GO:0008289">
    <property type="term" value="F:lipid binding"/>
    <property type="evidence" value="ECO:0007669"/>
    <property type="project" value="TreeGrafter"/>
</dbReference>
<organism evidence="6">
    <name type="scientific">Amphimedon queenslandica</name>
    <name type="common">Sponge</name>
    <dbReference type="NCBI Taxonomy" id="400682"/>
    <lineage>
        <taxon>Eukaryota</taxon>
        <taxon>Metazoa</taxon>
        <taxon>Porifera</taxon>
        <taxon>Demospongiae</taxon>
        <taxon>Heteroscleromorpha</taxon>
        <taxon>Haplosclerida</taxon>
        <taxon>Niphatidae</taxon>
        <taxon>Amphimedon</taxon>
    </lineage>
</organism>
<dbReference type="EnsemblMetazoa" id="Aqu2.1.40686_001">
    <property type="protein sequence ID" value="Aqu2.1.40686_001"/>
    <property type="gene ID" value="Aqu2.1.40686"/>
</dbReference>
<feature type="domain" description="BAR" evidence="5">
    <location>
        <begin position="7"/>
        <end position="228"/>
    </location>
</feature>
<dbReference type="PANTHER" id="PTHR47174:SF3">
    <property type="entry name" value="BRIDGING INTEGRATOR 3"/>
    <property type="match status" value="1"/>
</dbReference>
<reference evidence="6" key="2">
    <citation type="submission" date="2017-05" db="UniProtKB">
        <authorList>
            <consortium name="EnsemblMetazoa"/>
        </authorList>
    </citation>
    <scope>IDENTIFICATION</scope>
</reference>
<dbReference type="PANTHER" id="PTHR47174">
    <property type="entry name" value="BRIDGING INTEGRATOR 3"/>
    <property type="match status" value="1"/>
</dbReference>
<dbReference type="GO" id="GO:0005737">
    <property type="term" value="C:cytoplasm"/>
    <property type="evidence" value="ECO:0007669"/>
    <property type="project" value="InterPro"/>
</dbReference>
<evidence type="ECO:0000256" key="2">
    <source>
        <dbReference type="ARBA" id="ARBA00022490"/>
    </source>
</evidence>
<keyword evidence="7" id="KW-1185">Reference proteome</keyword>
<dbReference type="eggNOG" id="KOG3771">
    <property type="taxonomic scope" value="Eukaryota"/>
</dbReference>
<dbReference type="EnsemblMetazoa" id="XM_020008829.1">
    <property type="protein sequence ID" value="XP_019864388.1"/>
    <property type="gene ID" value="LOC105316619"/>
</dbReference>
<dbReference type="InterPro" id="IPR004148">
    <property type="entry name" value="BAR_dom"/>
</dbReference>
<gene>
    <name evidence="6" type="primary">105316619</name>
</gene>
<name>A0A1X7VK00_AMPQE</name>